<proteinExistence type="predicted"/>
<evidence type="ECO:0000313" key="1">
    <source>
        <dbReference type="EMBL" id="EHH69504.1"/>
    </source>
</evidence>
<evidence type="ECO:0000313" key="2">
    <source>
        <dbReference type="Proteomes" id="UP000004949"/>
    </source>
</evidence>
<name>G6XH46_9PROT</name>
<protein>
    <submittedName>
        <fullName evidence="1">Uncharacterized protein</fullName>
    </submittedName>
</protein>
<reference evidence="1 2" key="1">
    <citation type="submission" date="2011-10" db="EMBL/GenBank/DDBJ databases">
        <title>Genome sequence of Gluconobacter morbifer G707, isolated from Drosophila gut.</title>
        <authorList>
            <person name="Lee W.-J."/>
            <person name="Kim E.-K."/>
        </authorList>
    </citation>
    <scope>NUCLEOTIDE SEQUENCE [LARGE SCALE GENOMIC DNA]</scope>
    <source>
        <strain evidence="1 2">G707</strain>
    </source>
</reference>
<comment type="caution">
    <text evidence="1">The sequence shown here is derived from an EMBL/GenBank/DDBJ whole genome shotgun (WGS) entry which is preliminary data.</text>
</comment>
<keyword evidence="2" id="KW-1185">Reference proteome</keyword>
<dbReference type="PATRIC" id="fig|1088869.3.peg.817"/>
<organism evidence="1 2">
    <name type="scientific">Gluconobacter morbifer G707</name>
    <dbReference type="NCBI Taxonomy" id="1088869"/>
    <lineage>
        <taxon>Bacteria</taxon>
        <taxon>Pseudomonadati</taxon>
        <taxon>Pseudomonadota</taxon>
        <taxon>Alphaproteobacteria</taxon>
        <taxon>Acetobacterales</taxon>
        <taxon>Acetobacteraceae</taxon>
        <taxon>Gluconobacter</taxon>
    </lineage>
</organism>
<dbReference type="Proteomes" id="UP000004949">
    <property type="component" value="Unassembled WGS sequence"/>
</dbReference>
<sequence length="43" mass="5164">MTEVLEKIVSFSWAYEKIFTYGQGTYQEYFPVLLFWTGKYGQN</sequence>
<dbReference type="EMBL" id="AGQV01000001">
    <property type="protein sequence ID" value="EHH69504.1"/>
    <property type="molecule type" value="Genomic_DNA"/>
</dbReference>
<accession>G6XH46</accession>
<dbReference type="AlphaFoldDB" id="G6XH46"/>
<gene>
    <name evidence="1" type="ORF">GMO_08110</name>
</gene>